<gene>
    <name evidence="10" type="ORF">Nepgr_015657</name>
</gene>
<evidence type="ECO:0000313" key="11">
    <source>
        <dbReference type="Proteomes" id="UP001279734"/>
    </source>
</evidence>
<dbReference type="InterPro" id="IPR019012">
    <property type="entry name" value="RNA_cap_Gua-N2-MeTrfase"/>
</dbReference>
<feature type="domain" description="WW" evidence="9">
    <location>
        <begin position="325"/>
        <end position="353"/>
    </location>
</feature>
<reference evidence="10" key="1">
    <citation type="submission" date="2023-05" db="EMBL/GenBank/DDBJ databases">
        <title>Nepenthes gracilis genome sequencing.</title>
        <authorList>
            <person name="Fukushima K."/>
        </authorList>
    </citation>
    <scope>NUCLEOTIDE SEQUENCE</scope>
    <source>
        <strain evidence="10">SING2019-196</strain>
    </source>
</reference>
<evidence type="ECO:0000256" key="3">
    <source>
        <dbReference type="ARBA" id="ARBA00047418"/>
    </source>
</evidence>
<dbReference type="AlphaFoldDB" id="A0AAD3XRH8"/>
<organism evidence="10 11">
    <name type="scientific">Nepenthes gracilis</name>
    <name type="common">Slender pitcher plant</name>
    <dbReference type="NCBI Taxonomy" id="150966"/>
    <lineage>
        <taxon>Eukaryota</taxon>
        <taxon>Viridiplantae</taxon>
        <taxon>Streptophyta</taxon>
        <taxon>Embryophyta</taxon>
        <taxon>Tracheophyta</taxon>
        <taxon>Spermatophyta</taxon>
        <taxon>Magnoliopsida</taxon>
        <taxon>eudicotyledons</taxon>
        <taxon>Gunneridae</taxon>
        <taxon>Pentapetalae</taxon>
        <taxon>Caryophyllales</taxon>
        <taxon>Nepenthaceae</taxon>
        <taxon>Nepenthes</taxon>
    </lineage>
</organism>
<comment type="catalytic activity">
    <reaction evidence="6">
        <text>a 5'-end (N(7)-methyl 5'-triphosphoguanosine)-ribonucleoside in snRNA + S-adenosyl-L-methionine = a 5'-end (N(2),N(7)-dimethyl 5'-triphosphoguanosine)-ribonucleoside in snRNA + S-adenosyl-L-homocysteine + H(+)</text>
        <dbReference type="Rhea" id="RHEA:78471"/>
        <dbReference type="Rhea" id="RHEA-COMP:19085"/>
        <dbReference type="Rhea" id="RHEA-COMP:19087"/>
        <dbReference type="ChEBI" id="CHEBI:15378"/>
        <dbReference type="ChEBI" id="CHEBI:57856"/>
        <dbReference type="ChEBI" id="CHEBI:59789"/>
        <dbReference type="ChEBI" id="CHEBI:156461"/>
        <dbReference type="ChEBI" id="CHEBI:172880"/>
    </reaction>
    <physiologicalReaction direction="left-to-right" evidence="6">
        <dbReference type="Rhea" id="RHEA:78472"/>
    </physiologicalReaction>
</comment>
<accession>A0AAD3XRH8</accession>
<comment type="catalytic activity">
    <reaction evidence="5">
        <text>a 5'-end (N(2),N(7)-dimethyl 5'-triphosphoguanosine)-ribonucleoside in snRNA + S-adenosyl-L-methionine = a 5'-end (N(2),N(2),N(7)-trimethyl 5'-triphosphoguanosine)-ribonucleoside in snRNA + S-adenosyl-L-homocysteine + H(+)</text>
        <dbReference type="Rhea" id="RHEA:78479"/>
        <dbReference type="Rhea" id="RHEA-COMP:19087"/>
        <dbReference type="Rhea" id="RHEA-COMP:19089"/>
        <dbReference type="ChEBI" id="CHEBI:15378"/>
        <dbReference type="ChEBI" id="CHEBI:57856"/>
        <dbReference type="ChEBI" id="CHEBI:59789"/>
        <dbReference type="ChEBI" id="CHEBI:167623"/>
        <dbReference type="ChEBI" id="CHEBI:172880"/>
    </reaction>
    <physiologicalReaction direction="left-to-right" evidence="5">
        <dbReference type="Rhea" id="RHEA:78480"/>
    </physiologicalReaction>
</comment>
<evidence type="ECO:0000256" key="2">
    <source>
        <dbReference type="ARBA" id="ARBA00025783"/>
    </source>
</evidence>
<dbReference type="Proteomes" id="UP001279734">
    <property type="component" value="Unassembled WGS sequence"/>
</dbReference>
<keyword evidence="11" id="KW-1185">Reference proteome</keyword>
<dbReference type="EMBL" id="BSYO01000013">
    <property type="protein sequence ID" value="GMH13816.1"/>
    <property type="molecule type" value="Genomic_DNA"/>
</dbReference>
<comment type="similarity">
    <text evidence="2">Belongs to the methyltransferase superfamily. Trimethylguanosine synthase family.</text>
</comment>
<evidence type="ECO:0000256" key="5">
    <source>
        <dbReference type="ARBA" id="ARBA00048763"/>
    </source>
</evidence>
<dbReference type="FunFam" id="3.40.50.150:FF:000305">
    <property type="entry name" value="S-adenosyl-L-methionine-dependent methyltransferase superfamily protein"/>
    <property type="match status" value="1"/>
</dbReference>
<dbReference type="PROSITE" id="PS50020">
    <property type="entry name" value="WW_DOMAIN_2"/>
    <property type="match status" value="1"/>
</dbReference>
<comment type="catalytic activity">
    <reaction evidence="3">
        <text>a 5'-end (N(2),N(7)-dimethyl 5'-triphosphoguanosine)-ribonucleoside in snoRNA + S-adenosyl-L-methionine = a 5'-end (N(2),N(2),N(7)-trimethyl 5'-triphosphoguanosine)-ribonucleoside in snoRNA + S-adenosyl-L-homocysteine + H(+)</text>
        <dbReference type="Rhea" id="RHEA:78507"/>
        <dbReference type="Rhea" id="RHEA-COMP:19088"/>
        <dbReference type="Rhea" id="RHEA-COMP:19090"/>
        <dbReference type="ChEBI" id="CHEBI:15378"/>
        <dbReference type="ChEBI" id="CHEBI:57856"/>
        <dbReference type="ChEBI" id="CHEBI:59789"/>
        <dbReference type="ChEBI" id="CHEBI:167623"/>
        <dbReference type="ChEBI" id="CHEBI:172880"/>
    </reaction>
    <physiologicalReaction direction="left-to-right" evidence="3">
        <dbReference type="Rhea" id="RHEA:78508"/>
    </physiologicalReaction>
</comment>
<dbReference type="SUPFAM" id="SSF51045">
    <property type="entry name" value="WW domain"/>
    <property type="match status" value="1"/>
</dbReference>
<dbReference type="SUPFAM" id="SSF53335">
    <property type="entry name" value="S-adenosyl-L-methionine-dependent methyltransferases"/>
    <property type="match status" value="1"/>
</dbReference>
<name>A0AAD3XRH8_NEPGR</name>
<evidence type="ECO:0000256" key="4">
    <source>
        <dbReference type="ARBA" id="ARBA00048740"/>
    </source>
</evidence>
<evidence type="ECO:0000256" key="6">
    <source>
        <dbReference type="ARBA" id="ARBA00049075"/>
    </source>
</evidence>
<evidence type="ECO:0000313" key="10">
    <source>
        <dbReference type="EMBL" id="GMH13816.1"/>
    </source>
</evidence>
<comment type="caution">
    <text evidence="10">The sequence shown here is derived from an EMBL/GenBank/DDBJ whole genome shotgun (WGS) entry which is preliminary data.</text>
</comment>
<dbReference type="PANTHER" id="PTHR14741">
    <property type="entry name" value="S-ADENOSYLMETHIONINE-DEPENDENT METHYLTRANSFERASE RELATED"/>
    <property type="match status" value="1"/>
</dbReference>
<dbReference type="SMART" id="SM00456">
    <property type="entry name" value="WW"/>
    <property type="match status" value="1"/>
</dbReference>
<evidence type="ECO:0000256" key="8">
    <source>
        <dbReference type="SAM" id="MobiDB-lite"/>
    </source>
</evidence>
<protein>
    <recommendedName>
        <fullName evidence="1">Trimethylguanosine synthase</fullName>
    </recommendedName>
    <alternativeName>
        <fullName evidence="7">Cap-specific guanine-N(2) methyltransferase</fullName>
    </alternativeName>
</protein>
<feature type="compositionally biased region" description="Polar residues" evidence="8">
    <location>
        <begin position="61"/>
        <end position="71"/>
    </location>
</feature>
<dbReference type="PANTHER" id="PTHR14741:SF32">
    <property type="entry name" value="TRIMETHYLGUANOSINE SYNTHASE"/>
    <property type="match status" value="1"/>
</dbReference>
<evidence type="ECO:0000259" key="9">
    <source>
        <dbReference type="PROSITE" id="PS50020"/>
    </source>
</evidence>
<proteinExistence type="inferred from homology"/>
<dbReference type="CDD" id="cd02440">
    <property type="entry name" value="AdoMet_MTases"/>
    <property type="match status" value="1"/>
</dbReference>
<dbReference type="Pfam" id="PF09445">
    <property type="entry name" value="Methyltransf_15"/>
    <property type="match status" value="1"/>
</dbReference>
<dbReference type="Gene3D" id="3.40.50.150">
    <property type="entry name" value="Vaccinia Virus protein VP39"/>
    <property type="match status" value="1"/>
</dbReference>
<dbReference type="GO" id="GO:0005634">
    <property type="term" value="C:nucleus"/>
    <property type="evidence" value="ECO:0007669"/>
    <property type="project" value="TreeGrafter"/>
</dbReference>
<evidence type="ECO:0000256" key="7">
    <source>
        <dbReference type="ARBA" id="ARBA00049790"/>
    </source>
</evidence>
<sequence>MEITGNESDETAIRALGSLFKLTRVFIWDDGTTEIRKASSLPKHIRFKYDDHDDDEDDKISSNNTPASPGTTDAIDLPEDLDLSQQLTALGLPLSFCTSKDRNGSSKGKRKGKHVKNQYSLEKVKEDELRSAKFSEDDNLPYAIFSVETSNSSSLSLPGQSDLSCCNGTVEIDEMINIFPGGGMLENLSAESALDAHEQFVHDGLTSNISSVNLNHEFMCANSVLEEEIISAATASNLSMTVKSLGDHIHDNAVDQGQKKLDGGSKEHVNPEDYFSGNNVIVAEECGTGVITEQLQAFISNEHSSNVLGHEEINRCRCSGSFGDWRACWDSFYSRNFFYNVKTQESTWDPPPGMEYIAFSNILNLSSDSNAEMSKMDVDPVVSNNGSVLGNPCDLLDKTAFDGECGGGDGFWGQPELADGKLACVMKMFSDDVIGNSSKLHEFDGNHQDGIASIDQKHSAENDTKQIGTNAICGGDLEKKVVNEDDGLNLFENTCRIACSNQDDGAMAQLSGADSLPNAASGAVCYKGLISHMDLESMETPADEFDSENVLSAMKRKKVRKTSRKKSFDNDEQLLNGQLQCQYTVENIHVDISKYWWQRYILFSRFDLGVKMDEEGWFSVTPEPIARHQASRCGCGIVIDCFAGVGGNAIQFAKRSNHVIAIDIDPKKIEYTQHNAHIYGVEGQIDFVIGDSFLLARKLKADTVFLSPPWGGPDYCKVRTYDIEMLKPHDGQFLFDTFKEVAPRLVMFLPRNVNLNQLAELSLSVNPPWSLEVEKNFLNGKLKAVTAYFSRNAEWKVEQV</sequence>
<feature type="region of interest" description="Disordered" evidence="8">
    <location>
        <begin position="49"/>
        <end position="76"/>
    </location>
</feature>
<dbReference type="GO" id="GO:0071164">
    <property type="term" value="F:RNA cap trimethylguanosine synthase activity"/>
    <property type="evidence" value="ECO:0007669"/>
    <property type="project" value="TreeGrafter"/>
</dbReference>
<dbReference type="InterPro" id="IPR029063">
    <property type="entry name" value="SAM-dependent_MTases_sf"/>
</dbReference>
<dbReference type="InterPro" id="IPR001202">
    <property type="entry name" value="WW_dom"/>
</dbReference>
<dbReference type="InterPro" id="IPR036020">
    <property type="entry name" value="WW_dom_sf"/>
</dbReference>
<dbReference type="CDD" id="cd00201">
    <property type="entry name" value="WW"/>
    <property type="match status" value="1"/>
</dbReference>
<dbReference type="Gene3D" id="2.20.70.10">
    <property type="match status" value="1"/>
</dbReference>
<dbReference type="Pfam" id="PF00397">
    <property type="entry name" value="WW"/>
    <property type="match status" value="1"/>
</dbReference>
<evidence type="ECO:0000256" key="1">
    <source>
        <dbReference type="ARBA" id="ARBA00018517"/>
    </source>
</evidence>
<comment type="catalytic activity">
    <reaction evidence="4">
        <text>a 5'-end (N(7)-methyl 5'-triphosphoguanosine)-ribonucleoside in snoRNA + S-adenosyl-L-methionine = a 5'-end (N(2),N(7)-dimethyl 5'-triphosphoguanosine)-ribonucleoside in snoRNA + S-adenosyl-L-homocysteine + H(+)</text>
        <dbReference type="Rhea" id="RHEA:78475"/>
        <dbReference type="Rhea" id="RHEA-COMP:19086"/>
        <dbReference type="Rhea" id="RHEA-COMP:19088"/>
        <dbReference type="ChEBI" id="CHEBI:15378"/>
        <dbReference type="ChEBI" id="CHEBI:57856"/>
        <dbReference type="ChEBI" id="CHEBI:59789"/>
        <dbReference type="ChEBI" id="CHEBI:156461"/>
        <dbReference type="ChEBI" id="CHEBI:172880"/>
    </reaction>
    <physiologicalReaction direction="left-to-right" evidence="4">
        <dbReference type="Rhea" id="RHEA:78476"/>
    </physiologicalReaction>
</comment>
<dbReference type="PROSITE" id="PS01159">
    <property type="entry name" value="WW_DOMAIN_1"/>
    <property type="match status" value="1"/>
</dbReference>